<gene>
    <name evidence="1" type="ORF">BTG_11990</name>
</gene>
<name>A0A9W3NXE6_BACTU</name>
<dbReference type="Proteomes" id="UP000005259">
    <property type="component" value="Chromosome"/>
</dbReference>
<reference evidence="1 2" key="1">
    <citation type="submission" date="2012-08" db="EMBL/GenBank/DDBJ databases">
        <authorList>
            <person name="Doggett N."/>
            <person name="Teshima H."/>
            <person name="Bruce D."/>
            <person name="Detter J.C."/>
            <person name="Johnson S.L."/>
            <person name="Han C."/>
        </authorList>
    </citation>
    <scope>NUCLEOTIDE SEQUENCE [LARGE SCALE GENOMIC DNA]</scope>
    <source>
        <strain evidence="1 2">HD-771</strain>
    </source>
</reference>
<dbReference type="EMBL" id="CP003752">
    <property type="protein sequence ID" value="AFQ15854.1"/>
    <property type="molecule type" value="Genomic_DNA"/>
</dbReference>
<organism evidence="1 2">
    <name type="scientific">Bacillus thuringiensis HD-771</name>
    <dbReference type="NCBI Taxonomy" id="1218175"/>
    <lineage>
        <taxon>Bacteria</taxon>
        <taxon>Bacillati</taxon>
        <taxon>Bacillota</taxon>
        <taxon>Bacilli</taxon>
        <taxon>Bacillales</taxon>
        <taxon>Bacillaceae</taxon>
        <taxon>Bacillus</taxon>
        <taxon>Bacillus cereus group</taxon>
    </lineage>
</organism>
<dbReference type="RefSeq" id="WP_000022192.1">
    <property type="nucleotide sequence ID" value="NC_018500.1"/>
</dbReference>
<accession>A0A9W3NXE6</accession>
<protein>
    <submittedName>
        <fullName evidence="1">Protein containing cell adhesion domain</fullName>
    </submittedName>
</protein>
<evidence type="ECO:0000313" key="2">
    <source>
        <dbReference type="Proteomes" id="UP000005259"/>
    </source>
</evidence>
<dbReference type="AlphaFoldDB" id="A0A9W3NXE6"/>
<sequence>MSIHRVQTGLIFDDNFETLDSRWIVSPTDSYTYSDSDKQLVLKHNSTDRSTNALFSLPQNEDELLLQVHSNYTPKYLGDEGGLVIWKNALEKVEFLESEDSIYENTYNIWRTVKKQNLWTFFAERGNAWELFDSTICIDPAMAGVILKGTPRDGYTPLIVERVILCKGTNISVGNLNSFYKVELIDYERNIVTTQIVPDGYSGIDIELPTIPFKGKIRVYDKSETGEYVLIDEQKEYAEMYGGDLFLKGTNLKVKWKGQELSETKATHLGALKSDIIEQKLTVLNDTSGNVAENIEIQIAVYKKEFGWEWCDLATDNNGTPNQYEDTTIRIGTLHEGESKDFWVRIARVDTTDPEKIKQQMRPSHFFLEIRNE</sequence>
<dbReference type="KEGG" id="bti:BTG_11990"/>
<proteinExistence type="predicted"/>
<evidence type="ECO:0000313" key="1">
    <source>
        <dbReference type="EMBL" id="AFQ15854.1"/>
    </source>
</evidence>